<dbReference type="GO" id="GO:0003677">
    <property type="term" value="F:DNA binding"/>
    <property type="evidence" value="ECO:0007669"/>
    <property type="project" value="InterPro"/>
</dbReference>
<dbReference type="AlphaFoldDB" id="A0A6A5AHG3"/>
<dbReference type="PANTHER" id="PTHR10133">
    <property type="entry name" value="DNA POLYMERASE I"/>
    <property type="match status" value="1"/>
</dbReference>
<feature type="region of interest" description="Disordered" evidence="2">
    <location>
        <begin position="1"/>
        <end position="30"/>
    </location>
</feature>
<evidence type="ECO:0000313" key="4">
    <source>
        <dbReference type="EMBL" id="KAF0748149.1"/>
    </source>
</evidence>
<dbReference type="GO" id="GO:0006261">
    <property type="term" value="P:DNA-templated DNA replication"/>
    <property type="evidence" value="ECO:0007669"/>
    <property type="project" value="InterPro"/>
</dbReference>
<dbReference type="Gene3D" id="3.30.70.370">
    <property type="match status" value="1"/>
</dbReference>
<feature type="compositionally biased region" description="Basic and acidic residues" evidence="2">
    <location>
        <begin position="1"/>
        <end position="14"/>
    </location>
</feature>
<dbReference type="VEuPathDB" id="FungiDB:H257_12730"/>
<reference evidence="4 5" key="1">
    <citation type="submission" date="2019-06" db="EMBL/GenBank/DDBJ databases">
        <title>Genomics analysis of Aphanomyces spp. identifies a new class of oomycete effector associated with host adaptation.</title>
        <authorList>
            <person name="Gaulin E."/>
        </authorList>
    </citation>
    <scope>NUCLEOTIDE SEQUENCE [LARGE SCALE GENOMIC DNA]</scope>
    <source>
        <strain evidence="4 5">E</strain>
    </source>
</reference>
<evidence type="ECO:0000256" key="2">
    <source>
        <dbReference type="SAM" id="MobiDB-lite"/>
    </source>
</evidence>
<dbReference type="SUPFAM" id="SSF56672">
    <property type="entry name" value="DNA/RNA polymerases"/>
    <property type="match status" value="1"/>
</dbReference>
<gene>
    <name evidence="4" type="ORF">AaE_007451</name>
</gene>
<dbReference type="InterPro" id="IPR002298">
    <property type="entry name" value="DNA_polymerase_A"/>
</dbReference>
<dbReference type="GO" id="GO:0006302">
    <property type="term" value="P:double-strand break repair"/>
    <property type="evidence" value="ECO:0007669"/>
    <property type="project" value="TreeGrafter"/>
</dbReference>
<sequence length="115" mass="12736">MGRYRMLPDAKTESKGFSQQKAKSHAERAAINTPIQGAAADVVMRAMLNIHRDEQLRAMGWEMVCQIHDEIIMEGPADCAKEACMCTHGQLDGESVRGTAQCTFGSRRQDRVVVV</sequence>
<feature type="domain" description="DNA-directed DNA polymerase family A palm" evidence="3">
    <location>
        <begin position="1"/>
        <end position="90"/>
    </location>
</feature>
<dbReference type="EMBL" id="VJMI01013297">
    <property type="protein sequence ID" value="KAF0748149.1"/>
    <property type="molecule type" value="Genomic_DNA"/>
</dbReference>
<accession>A0A6A5AHG3</accession>
<dbReference type="InterPro" id="IPR043502">
    <property type="entry name" value="DNA/RNA_pol_sf"/>
</dbReference>
<dbReference type="Proteomes" id="UP000469452">
    <property type="component" value="Unassembled WGS sequence"/>
</dbReference>
<dbReference type="InterPro" id="IPR001098">
    <property type="entry name" value="DNA-dir_DNA_pol_A_palm_dom"/>
</dbReference>
<dbReference type="GO" id="GO:0003887">
    <property type="term" value="F:DNA-directed DNA polymerase activity"/>
    <property type="evidence" value="ECO:0007669"/>
    <property type="project" value="InterPro"/>
</dbReference>
<evidence type="ECO:0000259" key="3">
    <source>
        <dbReference type="Pfam" id="PF00476"/>
    </source>
</evidence>
<evidence type="ECO:0000256" key="1">
    <source>
        <dbReference type="ARBA" id="ARBA00022705"/>
    </source>
</evidence>
<keyword evidence="1" id="KW-0235">DNA replication</keyword>
<protein>
    <recommendedName>
        <fullName evidence="3">DNA-directed DNA polymerase family A palm domain-containing protein</fullName>
    </recommendedName>
</protein>
<dbReference type="PANTHER" id="PTHR10133:SF27">
    <property type="entry name" value="DNA POLYMERASE NU"/>
    <property type="match status" value="1"/>
</dbReference>
<proteinExistence type="predicted"/>
<name>A0A6A5AHG3_APHAT</name>
<dbReference type="PRINTS" id="PR00868">
    <property type="entry name" value="DNAPOLI"/>
</dbReference>
<comment type="caution">
    <text evidence="4">The sequence shown here is derived from an EMBL/GenBank/DDBJ whole genome shotgun (WGS) entry which is preliminary data.</text>
</comment>
<dbReference type="Pfam" id="PF00476">
    <property type="entry name" value="DNA_pol_A"/>
    <property type="match status" value="1"/>
</dbReference>
<evidence type="ECO:0000313" key="5">
    <source>
        <dbReference type="Proteomes" id="UP000469452"/>
    </source>
</evidence>
<organism evidence="4 5">
    <name type="scientific">Aphanomyces astaci</name>
    <name type="common">Crayfish plague agent</name>
    <dbReference type="NCBI Taxonomy" id="112090"/>
    <lineage>
        <taxon>Eukaryota</taxon>
        <taxon>Sar</taxon>
        <taxon>Stramenopiles</taxon>
        <taxon>Oomycota</taxon>
        <taxon>Saprolegniomycetes</taxon>
        <taxon>Saprolegniales</taxon>
        <taxon>Verrucalvaceae</taxon>
        <taxon>Aphanomyces</taxon>
    </lineage>
</organism>